<feature type="domain" description="Major facilitator superfamily (MFS) profile" evidence="8">
    <location>
        <begin position="70"/>
        <end position="481"/>
    </location>
</feature>
<evidence type="ECO:0000313" key="9">
    <source>
        <dbReference type="EMBL" id="WWC91606.1"/>
    </source>
</evidence>
<dbReference type="GeneID" id="91097221"/>
<dbReference type="RefSeq" id="XP_066078368.1">
    <property type="nucleotide sequence ID" value="XM_066222271.1"/>
</dbReference>
<dbReference type="FunFam" id="1.20.1250.20:FF:000057">
    <property type="entry name" value="MFS general substrate transporter"/>
    <property type="match status" value="1"/>
</dbReference>
<sequence length="513" mass="56988">MSTQLRSTTSLDADQGLEKEKQEIHHVENEVNDFGGTLQERPLPASLQNLSEDEIRKMEKKMVRKMDSIILPIIMVLYVLNYIDRQNLAAAKLQGIMTDLNMTTQRFATAIAILYAGYIPFQIPSNYLISLFSRPGLYICCAVVIWGTISACTAAVQSYSALLGIRVLLGASEAVFFPGCLYFLSAWYTKKELGKRYAGLFIGQQLGNGFGGLIAAGVLKLDGAHGIRGWRWLFIIEGVATVGFGLIFASFMPEYPHNARMLSPIERDYAVWRLEQEAGAAEAHDEGSNIKAYVSALADPKVYTMILCMIMSQAMGSVGNFFPTIIKSLGYNNIITLVLTAPPYIFVCFFFYGLSWYSDRNGKIYFPIVVCLSIGIVIYVIAVATLSIGARYFAIMFTPVANVVPQLFIYNTLSLHVARPYPKRAAGLALINAIGGTSNVWSAYVWYSPPHFYAGFGMVLACNVFILIIITGYKFYVRRENAKLDAGGEKAKHAMRHGITQEQVDLGWRYVGY</sequence>
<evidence type="ECO:0000256" key="1">
    <source>
        <dbReference type="ARBA" id="ARBA00004141"/>
    </source>
</evidence>
<feature type="transmembrane region" description="Helical" evidence="7">
    <location>
        <begin position="453"/>
        <end position="473"/>
    </location>
</feature>
<evidence type="ECO:0000256" key="2">
    <source>
        <dbReference type="ARBA" id="ARBA00022448"/>
    </source>
</evidence>
<dbReference type="PROSITE" id="PS50850">
    <property type="entry name" value="MFS"/>
    <property type="match status" value="1"/>
</dbReference>
<name>A0AAX4K1L2_9TREE</name>
<evidence type="ECO:0000256" key="5">
    <source>
        <dbReference type="ARBA" id="ARBA00023136"/>
    </source>
</evidence>
<keyword evidence="4 7" id="KW-1133">Transmembrane helix</keyword>
<dbReference type="PANTHER" id="PTHR43791">
    <property type="entry name" value="PERMEASE-RELATED"/>
    <property type="match status" value="1"/>
</dbReference>
<evidence type="ECO:0000259" key="8">
    <source>
        <dbReference type="PROSITE" id="PS50850"/>
    </source>
</evidence>
<proteinExistence type="predicted"/>
<dbReference type="InterPro" id="IPR036259">
    <property type="entry name" value="MFS_trans_sf"/>
</dbReference>
<dbReference type="Pfam" id="PF07690">
    <property type="entry name" value="MFS_1"/>
    <property type="match status" value="1"/>
</dbReference>
<dbReference type="InterPro" id="IPR011701">
    <property type="entry name" value="MFS"/>
</dbReference>
<dbReference type="Proteomes" id="UP001355207">
    <property type="component" value="Chromosome 9"/>
</dbReference>
<comment type="subcellular location">
    <subcellularLocation>
        <location evidence="1">Membrane</location>
        <topology evidence="1">Multi-pass membrane protein</topology>
    </subcellularLocation>
</comment>
<dbReference type="AlphaFoldDB" id="A0AAX4K1L2"/>
<feature type="transmembrane region" description="Helical" evidence="7">
    <location>
        <begin position="163"/>
        <end position="185"/>
    </location>
</feature>
<evidence type="ECO:0000256" key="6">
    <source>
        <dbReference type="SAM" id="MobiDB-lite"/>
    </source>
</evidence>
<feature type="transmembrane region" description="Helical" evidence="7">
    <location>
        <begin position="136"/>
        <end position="157"/>
    </location>
</feature>
<protein>
    <recommendedName>
        <fullName evidence="8">Major facilitator superfamily (MFS) profile domain-containing protein</fullName>
    </recommendedName>
</protein>
<keyword evidence="5 7" id="KW-0472">Membrane</keyword>
<dbReference type="Gene3D" id="1.20.1250.20">
    <property type="entry name" value="MFS general substrate transporter like domains"/>
    <property type="match status" value="1"/>
</dbReference>
<keyword evidence="3 7" id="KW-0812">Transmembrane</keyword>
<dbReference type="InterPro" id="IPR020846">
    <property type="entry name" value="MFS_dom"/>
</dbReference>
<feature type="region of interest" description="Disordered" evidence="6">
    <location>
        <begin position="1"/>
        <end position="22"/>
    </location>
</feature>
<evidence type="ECO:0000256" key="3">
    <source>
        <dbReference type="ARBA" id="ARBA00022692"/>
    </source>
</evidence>
<keyword evidence="10" id="KW-1185">Reference proteome</keyword>
<evidence type="ECO:0000313" key="10">
    <source>
        <dbReference type="Proteomes" id="UP001355207"/>
    </source>
</evidence>
<feature type="transmembrane region" description="Helical" evidence="7">
    <location>
        <begin position="425"/>
        <end position="447"/>
    </location>
</feature>
<dbReference type="PANTHER" id="PTHR43791:SF23">
    <property type="entry name" value="MAJOR FACILITATOR SUPERFAMILY (MFS) PROFILE DOMAIN-CONTAINING PROTEIN"/>
    <property type="match status" value="1"/>
</dbReference>
<feature type="transmembrane region" description="Helical" evidence="7">
    <location>
        <begin position="392"/>
        <end position="413"/>
    </location>
</feature>
<feature type="transmembrane region" description="Helical" evidence="7">
    <location>
        <begin position="364"/>
        <end position="386"/>
    </location>
</feature>
<reference evidence="9 10" key="1">
    <citation type="submission" date="2024-01" db="EMBL/GenBank/DDBJ databases">
        <title>Comparative genomics of Cryptococcus and Kwoniella reveals pathogenesis evolution and contrasting modes of karyotype evolution via chromosome fusion or intercentromeric recombination.</title>
        <authorList>
            <person name="Coelho M.A."/>
            <person name="David-Palma M."/>
            <person name="Shea T."/>
            <person name="Bowers K."/>
            <person name="McGinley-Smith S."/>
            <person name="Mohammad A.W."/>
            <person name="Gnirke A."/>
            <person name="Yurkov A.M."/>
            <person name="Nowrousian M."/>
            <person name="Sun S."/>
            <person name="Cuomo C.A."/>
            <person name="Heitman J."/>
        </authorList>
    </citation>
    <scope>NUCLEOTIDE SEQUENCE [LARGE SCALE GENOMIC DNA]</scope>
    <source>
        <strain evidence="9 10">CBS 6074</strain>
    </source>
</reference>
<feature type="transmembrane region" description="Helical" evidence="7">
    <location>
        <begin position="334"/>
        <end position="352"/>
    </location>
</feature>
<feature type="transmembrane region" description="Helical" evidence="7">
    <location>
        <begin position="197"/>
        <end position="218"/>
    </location>
</feature>
<evidence type="ECO:0000256" key="4">
    <source>
        <dbReference type="ARBA" id="ARBA00022989"/>
    </source>
</evidence>
<dbReference type="SUPFAM" id="SSF103473">
    <property type="entry name" value="MFS general substrate transporter"/>
    <property type="match status" value="1"/>
</dbReference>
<feature type="transmembrane region" description="Helical" evidence="7">
    <location>
        <begin position="230"/>
        <end position="251"/>
    </location>
</feature>
<dbReference type="GO" id="GO:0016020">
    <property type="term" value="C:membrane"/>
    <property type="evidence" value="ECO:0007669"/>
    <property type="project" value="UniProtKB-SubCell"/>
</dbReference>
<feature type="transmembrane region" description="Helical" evidence="7">
    <location>
        <begin position="107"/>
        <end position="129"/>
    </location>
</feature>
<organism evidence="9 10">
    <name type="scientific">Kwoniella dendrophila CBS 6074</name>
    <dbReference type="NCBI Taxonomy" id="1295534"/>
    <lineage>
        <taxon>Eukaryota</taxon>
        <taxon>Fungi</taxon>
        <taxon>Dikarya</taxon>
        <taxon>Basidiomycota</taxon>
        <taxon>Agaricomycotina</taxon>
        <taxon>Tremellomycetes</taxon>
        <taxon>Tremellales</taxon>
        <taxon>Cryptococcaceae</taxon>
        <taxon>Kwoniella</taxon>
    </lineage>
</organism>
<feature type="compositionally biased region" description="Polar residues" evidence="6">
    <location>
        <begin position="1"/>
        <end position="12"/>
    </location>
</feature>
<feature type="transmembrane region" description="Helical" evidence="7">
    <location>
        <begin position="66"/>
        <end position="83"/>
    </location>
</feature>
<accession>A0AAX4K1L2</accession>
<feature type="transmembrane region" description="Helical" evidence="7">
    <location>
        <begin position="302"/>
        <end position="322"/>
    </location>
</feature>
<keyword evidence="2" id="KW-0813">Transport</keyword>
<dbReference type="EMBL" id="CP144106">
    <property type="protein sequence ID" value="WWC91606.1"/>
    <property type="molecule type" value="Genomic_DNA"/>
</dbReference>
<gene>
    <name evidence="9" type="ORF">L201_006552</name>
</gene>
<evidence type="ECO:0000256" key="7">
    <source>
        <dbReference type="SAM" id="Phobius"/>
    </source>
</evidence>
<dbReference type="GO" id="GO:0022857">
    <property type="term" value="F:transmembrane transporter activity"/>
    <property type="evidence" value="ECO:0007669"/>
    <property type="project" value="InterPro"/>
</dbReference>